<protein>
    <submittedName>
        <fullName evidence="1">Uncharacterized protein YjbI with pentapeptide repeats</fullName>
    </submittedName>
</protein>
<dbReference type="Proteomes" id="UP001519288">
    <property type="component" value="Unassembled WGS sequence"/>
</dbReference>
<dbReference type="RefSeq" id="WP_209860097.1">
    <property type="nucleotide sequence ID" value="NZ_JAGGLD010000001.1"/>
</dbReference>
<proteinExistence type="predicted"/>
<dbReference type="InterPro" id="IPR001646">
    <property type="entry name" value="5peptide_repeat"/>
</dbReference>
<sequence length="291" mass="32879">MVPQTQHSPHNEEYLYRHHLKADCSQCFGLCCTALAFTASTDFAMTKCAGQACHHLNATFQCDIHTHLREIGFRGCTVYDCFGAGQYVSRHTFQGRDWRQFPELASEMFAVFPVMTQLHELLSYLQEAICYSAATPVHPDLEHFCSVINQIIQQPYSDLLLVNIPELRDSIRPLLRFTSEKVRAEGRTLHDGSLPLAATKEADTREDWIGASLAGADLRYMDLRGAYLIAANLRQADLRWADFLGADLRDADFSDADLTHCIFLTQTQLQASKGNLHTLIPPALLRPQHWL</sequence>
<reference evidence="1 2" key="1">
    <citation type="submission" date="2021-03" db="EMBL/GenBank/DDBJ databases">
        <title>Genomic Encyclopedia of Type Strains, Phase IV (KMG-IV): sequencing the most valuable type-strain genomes for metagenomic binning, comparative biology and taxonomic classification.</title>
        <authorList>
            <person name="Goeker M."/>
        </authorList>
    </citation>
    <scope>NUCLEOTIDE SEQUENCE [LARGE SCALE GENOMIC DNA]</scope>
    <source>
        <strain evidence="1 2">DSM 26806</strain>
    </source>
</reference>
<keyword evidence="2" id="KW-1185">Reference proteome</keyword>
<accession>A0ABS4JEV1</accession>
<evidence type="ECO:0000313" key="2">
    <source>
        <dbReference type="Proteomes" id="UP001519288"/>
    </source>
</evidence>
<evidence type="ECO:0000313" key="1">
    <source>
        <dbReference type="EMBL" id="MBP2000239.1"/>
    </source>
</evidence>
<dbReference type="InterPro" id="IPR051082">
    <property type="entry name" value="Pentapeptide-BTB/POZ_domain"/>
</dbReference>
<name>A0ABS4JEV1_9BACL</name>
<dbReference type="SUPFAM" id="SSF141571">
    <property type="entry name" value="Pentapeptide repeat-like"/>
    <property type="match status" value="1"/>
</dbReference>
<comment type="caution">
    <text evidence="1">The sequence shown here is derived from an EMBL/GenBank/DDBJ whole genome shotgun (WGS) entry which is preliminary data.</text>
</comment>
<dbReference type="Pfam" id="PF00805">
    <property type="entry name" value="Pentapeptide"/>
    <property type="match status" value="1"/>
</dbReference>
<gene>
    <name evidence="1" type="ORF">J2Z69_001258</name>
</gene>
<dbReference type="Gene3D" id="2.160.20.80">
    <property type="entry name" value="E3 ubiquitin-protein ligase SopA"/>
    <property type="match status" value="1"/>
</dbReference>
<dbReference type="PANTHER" id="PTHR14136">
    <property type="entry name" value="BTB_POZ DOMAIN-CONTAINING PROTEIN KCTD9"/>
    <property type="match status" value="1"/>
</dbReference>
<organism evidence="1 2">
    <name type="scientific">Paenibacillus shirakamiensis</name>
    <dbReference type="NCBI Taxonomy" id="1265935"/>
    <lineage>
        <taxon>Bacteria</taxon>
        <taxon>Bacillati</taxon>
        <taxon>Bacillota</taxon>
        <taxon>Bacilli</taxon>
        <taxon>Bacillales</taxon>
        <taxon>Paenibacillaceae</taxon>
        <taxon>Paenibacillus</taxon>
    </lineage>
</organism>
<dbReference type="EMBL" id="JAGGLD010000001">
    <property type="protein sequence ID" value="MBP2000239.1"/>
    <property type="molecule type" value="Genomic_DNA"/>
</dbReference>
<dbReference type="PANTHER" id="PTHR14136:SF17">
    <property type="entry name" value="BTB_POZ DOMAIN-CONTAINING PROTEIN KCTD9"/>
    <property type="match status" value="1"/>
</dbReference>